<dbReference type="Pfam" id="PF04390">
    <property type="entry name" value="LptE"/>
    <property type="match status" value="1"/>
</dbReference>
<accession>A0A1J1E809</accession>
<dbReference type="GO" id="GO:0043165">
    <property type="term" value="P:Gram-negative-bacterium-type cell outer membrane assembly"/>
    <property type="evidence" value="ECO:0007669"/>
    <property type="project" value="InterPro"/>
</dbReference>
<dbReference type="InterPro" id="IPR007485">
    <property type="entry name" value="LPS_assembly_LptE"/>
</dbReference>
<dbReference type="EMBL" id="AP014564">
    <property type="protein sequence ID" value="BAV94067.1"/>
    <property type="molecule type" value="Genomic_DNA"/>
</dbReference>
<evidence type="ECO:0008006" key="3">
    <source>
        <dbReference type="Google" id="ProtNLM"/>
    </source>
</evidence>
<dbReference type="KEGG" id="ise:JBKA6_0054"/>
<dbReference type="Proteomes" id="UP000243197">
    <property type="component" value="Chromosome"/>
</dbReference>
<protein>
    <recommendedName>
        <fullName evidence="3">Lipoprotein</fullName>
    </recommendedName>
</protein>
<evidence type="ECO:0000313" key="1">
    <source>
        <dbReference type="EMBL" id="BAV94067.1"/>
    </source>
</evidence>
<evidence type="ECO:0000313" key="2">
    <source>
        <dbReference type="Proteomes" id="UP000243197"/>
    </source>
</evidence>
<proteinExistence type="predicted"/>
<dbReference type="AlphaFoldDB" id="A0A1J1E809"/>
<reference evidence="1 2" key="1">
    <citation type="submission" date="2014-03" db="EMBL/GenBank/DDBJ databases">
        <title>complete genome sequence of Flavobacteriaceae bacterium JBKA-6.</title>
        <authorList>
            <person name="Takano T."/>
            <person name="Nakamura Y."/>
            <person name="Takuma S."/>
            <person name="Yasuike M."/>
            <person name="Matsuyama T."/>
            <person name="Sakai T."/>
            <person name="Fujiwara A."/>
            <person name="Kimoto K."/>
            <person name="Fukuda Y."/>
            <person name="Kondo H."/>
            <person name="Hirono I."/>
            <person name="Nakayasu C."/>
        </authorList>
    </citation>
    <scope>NUCLEOTIDE SEQUENCE [LARGE SCALE GENOMIC DNA]</scope>
    <source>
        <strain evidence="1 2">JBKA-6</strain>
    </source>
</reference>
<keyword evidence="2" id="KW-1185">Reference proteome</keyword>
<organism evidence="1 2">
    <name type="scientific">Ichthyobacterium seriolicida</name>
    <dbReference type="NCBI Taxonomy" id="242600"/>
    <lineage>
        <taxon>Bacteria</taxon>
        <taxon>Pseudomonadati</taxon>
        <taxon>Bacteroidota</taxon>
        <taxon>Flavobacteriia</taxon>
        <taxon>Flavobacteriales</taxon>
        <taxon>Ichthyobacteriaceae</taxon>
        <taxon>Ichthyobacterium</taxon>
    </lineage>
</organism>
<sequence>MASSCGIYTFSGTSISPDVKSVQVDYFPNYAPLINPALSRKLTNDLQTRFTDQTNLKLTKNGGDLKFEGEITKYEITPDDAQANNTAAFNRLTITIKVRFYNEIDEKENFENTYSDFEKFNKDKDFTSVEGNLIDLITAKLIDRIFADSVEKW</sequence>
<gene>
    <name evidence="1" type="ORF">JBKA6_0054</name>
</gene>
<dbReference type="GO" id="GO:0019867">
    <property type="term" value="C:outer membrane"/>
    <property type="evidence" value="ECO:0007669"/>
    <property type="project" value="InterPro"/>
</dbReference>
<name>A0A1J1E809_9FLAO</name>